<reference evidence="3" key="1">
    <citation type="submission" date="2016-10" db="EMBL/GenBank/DDBJ databases">
        <authorList>
            <person name="Varghese N."/>
            <person name="Submissions S."/>
        </authorList>
    </citation>
    <scope>NUCLEOTIDE SEQUENCE [LARGE SCALE GENOMIC DNA]</scope>
    <source>
        <strain evidence="3">DSM 45245</strain>
    </source>
</reference>
<gene>
    <name evidence="2" type="ORF">SAMN05444365_110138</name>
</gene>
<dbReference type="AlphaFoldDB" id="A0A1H3S7S8"/>
<dbReference type="GO" id="GO:0046872">
    <property type="term" value="F:metal ion binding"/>
    <property type="evidence" value="ECO:0007669"/>
    <property type="project" value="InterPro"/>
</dbReference>
<dbReference type="InterPro" id="IPR017517">
    <property type="entry name" value="Maleyloyr_isom"/>
</dbReference>
<dbReference type="RefSeq" id="WP_175543739.1">
    <property type="nucleotide sequence ID" value="NZ_FNPH01000010.1"/>
</dbReference>
<dbReference type="Pfam" id="PF11716">
    <property type="entry name" value="MDMPI_N"/>
    <property type="match status" value="1"/>
</dbReference>
<dbReference type="InterPro" id="IPR034660">
    <property type="entry name" value="DinB/YfiT-like"/>
</dbReference>
<dbReference type="Proteomes" id="UP000242415">
    <property type="component" value="Unassembled WGS sequence"/>
</dbReference>
<evidence type="ECO:0000313" key="3">
    <source>
        <dbReference type="Proteomes" id="UP000242415"/>
    </source>
</evidence>
<organism evidence="2 3">
    <name type="scientific">Micromonospora pattaloongensis</name>
    <dbReference type="NCBI Taxonomy" id="405436"/>
    <lineage>
        <taxon>Bacteria</taxon>
        <taxon>Bacillati</taxon>
        <taxon>Actinomycetota</taxon>
        <taxon>Actinomycetes</taxon>
        <taxon>Micromonosporales</taxon>
        <taxon>Micromonosporaceae</taxon>
        <taxon>Micromonospora</taxon>
    </lineage>
</organism>
<feature type="domain" description="Mycothiol-dependent maleylpyruvate isomerase metal-binding" evidence="1">
    <location>
        <begin position="25"/>
        <end position="158"/>
    </location>
</feature>
<evidence type="ECO:0000259" key="1">
    <source>
        <dbReference type="Pfam" id="PF11716"/>
    </source>
</evidence>
<name>A0A1H3S7S8_9ACTN</name>
<keyword evidence="3" id="KW-1185">Reference proteome</keyword>
<evidence type="ECO:0000313" key="2">
    <source>
        <dbReference type="EMBL" id="SDZ33780.1"/>
    </source>
</evidence>
<sequence>MNRVTNTDAAGLAEMAGLDPFDALDCEAARIETFYRGLAPADWSAPTRCAGWDRRDLLAHLAAIEDYVRAGLDASVGQLLSRSGGGDLAQRNARGIQQRAGLSVDELLAQWRAASADNRRRLRERGADGLIETAAGDYPVGRQVFYLASELATHADDAGVPESEGERELRLQWRVRFARVAVAEAERGVTVVPDGGAQLVRWSDGQARLSESDFVAVVADRLDTPALPPPIHDALVVLA</sequence>
<dbReference type="NCBIfam" id="TIGR03083">
    <property type="entry name" value="maleylpyruvate isomerase family mycothiol-dependent enzyme"/>
    <property type="match status" value="1"/>
</dbReference>
<proteinExistence type="predicted"/>
<accession>A0A1H3S7S8</accession>
<protein>
    <submittedName>
        <fullName evidence="2">TIGR03083 family protein</fullName>
    </submittedName>
</protein>
<dbReference type="EMBL" id="FNPH01000010">
    <property type="protein sequence ID" value="SDZ33780.1"/>
    <property type="molecule type" value="Genomic_DNA"/>
</dbReference>
<dbReference type="SUPFAM" id="SSF109854">
    <property type="entry name" value="DinB/YfiT-like putative metalloenzymes"/>
    <property type="match status" value="1"/>
</dbReference>
<dbReference type="InterPro" id="IPR024344">
    <property type="entry name" value="MDMPI_metal-binding"/>
</dbReference>
<dbReference type="Gene3D" id="1.20.120.450">
    <property type="entry name" value="dinb family like domain"/>
    <property type="match status" value="1"/>
</dbReference>